<evidence type="ECO:0000313" key="2">
    <source>
        <dbReference type="EMBL" id="GMT00486.1"/>
    </source>
</evidence>
<feature type="region of interest" description="Disordered" evidence="1">
    <location>
        <begin position="1"/>
        <end position="47"/>
    </location>
</feature>
<organism evidence="2 3">
    <name type="scientific">Pristionchus entomophagus</name>
    <dbReference type="NCBI Taxonomy" id="358040"/>
    <lineage>
        <taxon>Eukaryota</taxon>
        <taxon>Metazoa</taxon>
        <taxon>Ecdysozoa</taxon>
        <taxon>Nematoda</taxon>
        <taxon>Chromadorea</taxon>
        <taxon>Rhabditida</taxon>
        <taxon>Rhabditina</taxon>
        <taxon>Diplogasteromorpha</taxon>
        <taxon>Diplogasteroidea</taxon>
        <taxon>Neodiplogasteridae</taxon>
        <taxon>Pristionchus</taxon>
    </lineage>
</organism>
<accession>A0AAV5U1V3</accession>
<evidence type="ECO:0000313" key="3">
    <source>
        <dbReference type="Proteomes" id="UP001432027"/>
    </source>
</evidence>
<protein>
    <recommendedName>
        <fullName evidence="4">Protein kinase</fullName>
    </recommendedName>
</protein>
<proteinExistence type="predicted"/>
<evidence type="ECO:0008006" key="4">
    <source>
        <dbReference type="Google" id="ProtNLM"/>
    </source>
</evidence>
<sequence length="116" mass="13413">MAGPNGDDQPPSSKPPEDEKDSESDDGDAAEEILEESPCRRWSKRREQVKQRDVPGIDFAYLAMDNETGNEVVWNEVQFSERKNFKVQEAKINAVFDNLTHLVHPNLVKFHKWWTD</sequence>
<reference evidence="2" key="1">
    <citation type="submission" date="2023-10" db="EMBL/GenBank/DDBJ databases">
        <title>Genome assembly of Pristionchus species.</title>
        <authorList>
            <person name="Yoshida K."/>
            <person name="Sommer R.J."/>
        </authorList>
    </citation>
    <scope>NUCLEOTIDE SEQUENCE</scope>
    <source>
        <strain evidence="2">RS0144</strain>
    </source>
</reference>
<evidence type="ECO:0000256" key="1">
    <source>
        <dbReference type="SAM" id="MobiDB-lite"/>
    </source>
</evidence>
<dbReference type="AlphaFoldDB" id="A0AAV5U1V3"/>
<gene>
    <name evidence="2" type="ORF">PENTCL1PPCAC_22660</name>
</gene>
<dbReference type="Gene3D" id="3.30.200.20">
    <property type="entry name" value="Phosphorylase Kinase, domain 1"/>
    <property type="match status" value="1"/>
</dbReference>
<comment type="caution">
    <text evidence="2">The sequence shown here is derived from an EMBL/GenBank/DDBJ whole genome shotgun (WGS) entry which is preliminary data.</text>
</comment>
<dbReference type="Proteomes" id="UP001432027">
    <property type="component" value="Unassembled WGS sequence"/>
</dbReference>
<dbReference type="FunFam" id="3.30.200.20:FF:000607">
    <property type="entry name" value="Nuclear receptor-binding protein 2a"/>
    <property type="match status" value="1"/>
</dbReference>
<name>A0AAV5U1V3_9BILA</name>
<dbReference type="InterPro" id="IPR050588">
    <property type="entry name" value="WNK_Ser-Thr_kinase"/>
</dbReference>
<feature type="compositionally biased region" description="Acidic residues" evidence="1">
    <location>
        <begin position="18"/>
        <end position="35"/>
    </location>
</feature>
<keyword evidence="3" id="KW-1185">Reference proteome</keyword>
<dbReference type="EMBL" id="BTSX01000005">
    <property type="protein sequence ID" value="GMT00486.1"/>
    <property type="molecule type" value="Genomic_DNA"/>
</dbReference>
<feature type="non-terminal residue" evidence="2">
    <location>
        <position position="116"/>
    </location>
</feature>
<dbReference type="PANTHER" id="PTHR13902">
    <property type="entry name" value="SERINE/THREONINE-PROTEIN KINASE WNK WITH NO LYSINE -RELATED"/>
    <property type="match status" value="1"/>
</dbReference>